<feature type="domain" description="Carrier" evidence="9">
    <location>
        <begin position="3053"/>
        <end position="3128"/>
    </location>
</feature>
<dbReference type="Gene3D" id="2.30.38.10">
    <property type="entry name" value="Luciferase, Domain 3"/>
    <property type="match status" value="3"/>
</dbReference>
<dbReference type="Gene3D" id="3.30.300.30">
    <property type="match status" value="3"/>
</dbReference>
<dbReference type="InterPro" id="IPR036736">
    <property type="entry name" value="ACP-like_sf"/>
</dbReference>
<dbReference type="SUPFAM" id="SSF52777">
    <property type="entry name" value="CoA-dependent acyltransferases"/>
    <property type="match status" value="6"/>
</dbReference>
<proteinExistence type="inferred from homology"/>
<dbReference type="InterPro" id="IPR045851">
    <property type="entry name" value="AMP-bd_C_sf"/>
</dbReference>
<dbReference type="FunFam" id="3.40.50.12780:FF:000012">
    <property type="entry name" value="Non-ribosomal peptide synthetase"/>
    <property type="match status" value="3"/>
</dbReference>
<dbReference type="Gene3D" id="3.40.50.980">
    <property type="match status" value="6"/>
</dbReference>
<accession>A0A378XXL9</accession>
<dbReference type="Pfam" id="PF00975">
    <property type="entry name" value="Thioesterase"/>
    <property type="match status" value="1"/>
</dbReference>
<dbReference type="CDD" id="cd19543">
    <property type="entry name" value="DCL_NRPS"/>
    <property type="match status" value="1"/>
</dbReference>
<evidence type="ECO:0000256" key="8">
    <source>
        <dbReference type="ARBA" id="ARBA00023268"/>
    </source>
</evidence>
<dbReference type="EMBL" id="UGSC01000001">
    <property type="protein sequence ID" value="SUA69766.1"/>
    <property type="molecule type" value="Genomic_DNA"/>
</dbReference>
<dbReference type="GO" id="GO:0008610">
    <property type="term" value="P:lipid biosynthetic process"/>
    <property type="evidence" value="ECO:0007669"/>
    <property type="project" value="UniProtKB-ARBA"/>
</dbReference>
<keyword evidence="8" id="KW-0511">Multifunctional enzyme</keyword>
<dbReference type="Pfam" id="PF13193">
    <property type="entry name" value="AMP-binding_C"/>
    <property type="match status" value="3"/>
</dbReference>
<dbReference type="InterPro" id="IPR001031">
    <property type="entry name" value="Thioesterase"/>
</dbReference>
<dbReference type="PANTHER" id="PTHR45527:SF1">
    <property type="entry name" value="FATTY ACID SYNTHASE"/>
    <property type="match status" value="1"/>
</dbReference>
<protein>
    <submittedName>
        <fullName evidence="10">Synthetase 2 Gramicidin S synthetase II</fullName>
        <ecNumber evidence="10">6.1.1.13</ecNumber>
    </submittedName>
</protein>
<comment type="similarity">
    <text evidence="2">Belongs to the ATP-dependent AMP-binding enzyme family.</text>
</comment>
<dbReference type="InterPro" id="IPR009081">
    <property type="entry name" value="PP-bd_ACP"/>
</dbReference>
<dbReference type="FunFam" id="3.30.300.30:FF:000010">
    <property type="entry name" value="Enterobactin synthetase component F"/>
    <property type="match status" value="3"/>
</dbReference>
<reference evidence="10 11" key="1">
    <citation type="submission" date="2018-06" db="EMBL/GenBank/DDBJ databases">
        <authorList>
            <consortium name="Pathogen Informatics"/>
            <person name="Doyle S."/>
        </authorList>
    </citation>
    <scope>NUCLEOTIDE SEQUENCE [LARGE SCALE GENOMIC DNA]</scope>
    <source>
        <strain evidence="10 11">NCTC10343</strain>
    </source>
</reference>
<evidence type="ECO:0000256" key="5">
    <source>
        <dbReference type="ARBA" id="ARBA00022598"/>
    </source>
</evidence>
<evidence type="ECO:0000256" key="4">
    <source>
        <dbReference type="ARBA" id="ARBA00022553"/>
    </source>
</evidence>
<evidence type="ECO:0000256" key="3">
    <source>
        <dbReference type="ARBA" id="ARBA00022450"/>
    </source>
</evidence>
<comment type="cofactor">
    <cofactor evidence="1">
        <name>pantetheine 4'-phosphate</name>
        <dbReference type="ChEBI" id="CHEBI:47942"/>
    </cofactor>
</comment>
<dbReference type="Gene3D" id="3.30.559.30">
    <property type="entry name" value="Nonribosomal peptide synthetase, condensation domain"/>
    <property type="match status" value="3"/>
</dbReference>
<feature type="domain" description="Carrier" evidence="9">
    <location>
        <begin position="2009"/>
        <end position="2084"/>
    </location>
</feature>
<dbReference type="SMART" id="SM00823">
    <property type="entry name" value="PKS_PP"/>
    <property type="match status" value="3"/>
</dbReference>
<dbReference type="FunFam" id="1.10.1200.10:FF:000005">
    <property type="entry name" value="Nonribosomal peptide synthetase 1"/>
    <property type="match status" value="3"/>
</dbReference>
<dbReference type="InterPro" id="IPR023213">
    <property type="entry name" value="CAT-like_dom_sf"/>
</dbReference>
<dbReference type="Gene3D" id="3.30.559.10">
    <property type="entry name" value="Chloramphenicol acetyltransferase-like domain"/>
    <property type="match status" value="3"/>
</dbReference>
<dbReference type="NCBIfam" id="TIGR01733">
    <property type="entry name" value="AA-adenyl-dom"/>
    <property type="match status" value="3"/>
</dbReference>
<dbReference type="Gene3D" id="1.10.1200.10">
    <property type="entry name" value="ACP-like"/>
    <property type="match status" value="3"/>
</dbReference>
<sequence>MSDLKKQNIKDMYRLTPMQQGILYHYMMDKNSDAYFEQISLSIKGILDIDCVEKSVNIIIEKYDALRTIFLYENVAKPLQVVMKERKLSVSYEDITSLAEELRDRYIEEYRVKDRKKGFDLSRDILTRLSVIKTGYQSYNMVWSFHHIIIDGWSLANIFREFMENYEALMNSREPESGKVYPYSRYIKWLEGRNQNEAADYWETYLKGYEHQTVLPQNGRSASDDFRIEETEFKISEQITSDLEKFAAKNNTTMSTIIKTIWGILLQRYNNTDDVVFGEVVSGRPHEIQGIESMVGLFINTVAVRVSCDEDKTFTELIKEMQQSVLESDRYSFYPLADVQSKTCLKDALIHHVMAFENYPMDEAVNASSSNGILNVVGMEIFEQTNYDFGILVDGGKELSIKFSYNSLVYDGNFIEKIKGHFQSVIEIVTDNPDMHIRNIDILTEVEKKEIVHCFNNTTEEYHREKTIHQLFEEQAVKTPDNAAVVFEGKQLTYRELNEKSNQLARVLRDKGVKPDSIVGIMVERSLEMVIGIFGILKAGGAYMPIDPDYPKARIEYLLEDSEIGVLISQKQFLEKVEFYGKYIDIEDESLYAGNPMNLEVVCSPQNLAYIIYTSGSTGKPKGVMVEHKGVANLEAFFKTRLNVSESDRIIQFASISFDAAVWEIFMGLLAGATLYISSGDIINDYRRFEEYLNENEITIATLPPPYLANLDPEKVTSLKKVIAAGSASTLELLKKWSNRISYINAYGPTETTVCATVWKADDCETADKSVPIGKPITNTRVFIVDENNNLKPIGVEGELCVSGAGLARGYLKKPELTREKFVPNPFMPGELMYKTGDLAKWLPDGNIAFAGRKDHQVKIRGYRIELEEIEAALLKHADINEAVVIDREDSSVGRYLCAYIVSDREVTVTEIRELISKELPDYMIPSYFMKIAKVPLTINGKLDRKALPLPDGRINTGTEYAAPSGEVEERLALLWQDILGIEKVGRNDNFFMLGGHSLKATSLVARIHKEFNVDIPLKEIFKTPTILEIASYIEDSKESLYQSIQRAGDMEYYPMSSAQKRLYILNQLEGAGIAYNIPGIILLEGTVDKARFEQAFHSLIERHESFRTSFHMIEEELSQKVHDKADLSIMYLETSEAKVPEIVEKFIRPFDLGKAPLLRVGLVKIGEARHIMVFDMHHIISDGVSNDILVREFISLYEGKILPPLRIQYKDYSVWQRELFAGAAISKQEEFWLQTFQGEIPVLDLSTDYPRPAVQSFEGDYISFEADSELAVRLNKLGSDNGATLYMTLLAAYNVLLSRYTGQEDIIVGSPIAGRPHADLQDIIGMFVNTLAMRNHPQGEKTFIEFLKEVKENALKAYDNQDYQFEELVDKLDIRRDMSRNPLFDTMFAIYNVGKAELITSDLSFKPYNKGIEGRISKFNITLNAFETEDGIAFELEYCTRLFKKETVERLGAHYINLLEEIAAYPEKRLYEIEMLSQEEKQQVLYSFNDTALEYPLDKTIHQMFEEQVKKTPDHIAVVFEGKQLTYRELNQKANQLARALREKGVKPDDIVGIMVDRSPEMVIGIMSVIKAGGAYLPVDLNYPLERKRYMMEDSKAKILLTQNHLMDRDDFDGEIIDLSDYDYNFINDVNIKCINKPGDTAYIIYTSGSTGNPKGVCIDNKSVLNLVEGLFQRIYSKYESPLNVCLIAPYVFDASVQQIFAALLMGHALYIVPEEARKDGKKLLDFYSENRIDISDGTPIHVNMMLNSPPIDNNLKVRHFIIGGDVLPFDAVKDFLSRFEDVQPCITNVYGPTECCVDSTEYLITAAGLSRLDNIPIGRPLPNTRAYILGKKLEVNPIGIAGELYISGDGLAKGYLNKTGLTAERFVSNPFIKGERMYRTGDLARWLPDGNIEFLGRMDHQVKIRGFRIELGEIEAQLLRHASIKEAVVIVKEDQQKNKDLCAYFVGENELTITELRECLSKELPEYMIPAYFMQLDEMPLTANGKIDRKNLPHPAAHLNTGVEYEAPSGEVEEKLVQLWQDILGVEKIGRNDNFFVLGGHSLKAINFAAKIHKEFNVNISLKEIFKLPTIAEIAKYIQEAQESIYQSIQPTGEMEYYPMSSSQRRLYILNQLEGARVAYNMPEFMLLEGSIDIERFEKALDQLVKRHEAFRTSFHMVDGEPVQKVHDEVEFSIMYMETGEEKASEAANEFIRPFDLGKAPLLRAGLVKIREDRHVMMLDKHHIISDGVSDEILVREFISLYEGMNLPALQIQYKDYSVWQNKLFADGTISKQEEYWLQAFRGEIPVLDMPVDYPRPAIQSFEGDMVSFETGRELAHKLNKLAVDHGATLYMVLLASYNVLLFKYTGQEDVVIGSPIAGRPHTDLQDIIGMFVNTLAMRNYPQGKKNFSEFLRVVKENALRAYENQDYPFEELVEKLSIKRDLSRNPLFDTMFVLQNKEASEFKMNGLRFMPYDNEFRASKFDLTLNAQETQNNIVFGLKYATRLFKKETIEKLRVHFINVLEEITAYPEKMLSEINILSQDEKQQILNSFNDTKAEYPRDKTLHELFQDQVERTPDNVAVVFEDKQLTYRQLNEKANQLARALRSNGVKQNSIVGIMVERSVDMQVGILGILKAGGVYLPISTKLPELRIKKLLEDSNATMLLTQSHLADKAEFYGNILLLDSPEIYIGSAENLDKINKPEDLAYIIYTSGSTGVPKGSMIEHRSVVNLVYGLRKLVYENYDNYLNVALVSPYFFDASVKQIFAASLLGHTLFIVPEDTRLDGEGLLKYYNRNSIAVSDGTPAHIKLLTDTARPGESLSVMQFIIGGEELSCKGIQGFYDRFKDNNPTITNVYGPTECCVDSTYYHLSREKVRNLTSIPIGMPLQNYKIYILNEDMNILPVNTTGEIYISGDGLAKGYLNKLELTTEKFVANPFSSGERMYRTGDLGRWLPDGNIEFIGRVDHQVKIRGFRIELGEIEVQLLKHPSIKEAAVIAKTDQEGNKYLCAYIAGESEFTISDLRALLLKELPDYMIPQYFVQLEKLPLTANGKIDRNNLPQNDGTLATSVEYVEPCGEVEEKLALLWHDALGVQKIGVNDNFFELGGYSLKAISLISRIYEQLNVEVPLKDFYMAPTIKEIARFIHNTYANDYITPSPAIHFNSAMESLMFAFPPGGGNGIAYGSLSKQMNAYSIYSFDFIENESRMEEYVKAITSVKPEGPYILFGYSAGGNLAFEVAKVLIETGHHVSDIIFLDSAKSFVLIEEESEDAKKLAEQQDKEFIEENEKLIKGMFGDNQAVIEKAIERMRNYHKYTRSVINSGQINSNIHLIISQQQDNEGEADLCEGWREATTGEFKVYNGFGSHFDMLSTGYIDKNAAIIKEILEEINQ</sequence>
<dbReference type="InterPro" id="IPR000873">
    <property type="entry name" value="AMP-dep_synth/lig_dom"/>
</dbReference>
<dbReference type="SUPFAM" id="SSF56801">
    <property type="entry name" value="Acetyl-CoA synthetase-like"/>
    <property type="match status" value="3"/>
</dbReference>
<dbReference type="GO" id="GO:0043041">
    <property type="term" value="P:amino acid activation for nonribosomal peptide biosynthetic process"/>
    <property type="evidence" value="ECO:0007669"/>
    <property type="project" value="TreeGrafter"/>
</dbReference>
<name>A0A378XXL9_PAEPO</name>
<dbReference type="RefSeq" id="WP_049789211.1">
    <property type="nucleotide sequence ID" value="NZ_CP036496.1"/>
</dbReference>
<keyword evidence="7" id="KW-0045">Antibiotic biosynthesis</keyword>
<dbReference type="Pfam" id="PF00550">
    <property type="entry name" value="PP-binding"/>
    <property type="match status" value="3"/>
</dbReference>
<keyword evidence="4" id="KW-0597">Phosphoprotein</keyword>
<evidence type="ECO:0000313" key="11">
    <source>
        <dbReference type="Proteomes" id="UP000254400"/>
    </source>
</evidence>
<keyword evidence="6" id="KW-0677">Repeat</keyword>
<dbReference type="GO" id="GO:0005829">
    <property type="term" value="C:cytosol"/>
    <property type="evidence" value="ECO:0007669"/>
    <property type="project" value="TreeGrafter"/>
</dbReference>
<dbReference type="PROSITE" id="PS50075">
    <property type="entry name" value="CARRIER"/>
    <property type="match status" value="3"/>
</dbReference>
<evidence type="ECO:0000259" key="9">
    <source>
        <dbReference type="PROSITE" id="PS50075"/>
    </source>
</evidence>
<dbReference type="PANTHER" id="PTHR45527">
    <property type="entry name" value="NONRIBOSOMAL PEPTIDE SYNTHETASE"/>
    <property type="match status" value="1"/>
</dbReference>
<dbReference type="InterPro" id="IPR010071">
    <property type="entry name" value="AA_adenyl_dom"/>
</dbReference>
<gene>
    <name evidence="10" type="primary">pmxA_1</name>
    <name evidence="10" type="ORF">NCTC10343_02632</name>
</gene>
<dbReference type="PROSITE" id="PS00455">
    <property type="entry name" value="AMP_BINDING"/>
    <property type="match status" value="3"/>
</dbReference>
<dbReference type="GO" id="GO:0044550">
    <property type="term" value="P:secondary metabolite biosynthetic process"/>
    <property type="evidence" value="ECO:0007669"/>
    <property type="project" value="UniProtKB-ARBA"/>
</dbReference>
<dbReference type="InterPro" id="IPR001242">
    <property type="entry name" value="Condensation_dom"/>
</dbReference>
<dbReference type="InterPro" id="IPR029058">
    <property type="entry name" value="AB_hydrolase_fold"/>
</dbReference>
<dbReference type="FunFam" id="3.30.559.30:FF:000001">
    <property type="entry name" value="Non-ribosomal peptide synthetase"/>
    <property type="match status" value="1"/>
</dbReference>
<dbReference type="Gene3D" id="3.40.50.1820">
    <property type="entry name" value="alpha/beta hydrolase"/>
    <property type="match status" value="1"/>
</dbReference>
<dbReference type="GO" id="GO:0031177">
    <property type="term" value="F:phosphopantetheine binding"/>
    <property type="evidence" value="ECO:0007669"/>
    <property type="project" value="InterPro"/>
</dbReference>
<evidence type="ECO:0000256" key="1">
    <source>
        <dbReference type="ARBA" id="ARBA00001957"/>
    </source>
</evidence>
<dbReference type="Gene3D" id="1.10.287.490">
    <property type="entry name" value="Helix hairpin bin"/>
    <property type="match status" value="1"/>
</dbReference>
<evidence type="ECO:0000256" key="6">
    <source>
        <dbReference type="ARBA" id="ARBA00022737"/>
    </source>
</evidence>
<dbReference type="InterPro" id="IPR020845">
    <property type="entry name" value="AMP-binding_CS"/>
</dbReference>
<dbReference type="SUPFAM" id="SSF47336">
    <property type="entry name" value="ACP-like"/>
    <property type="match status" value="3"/>
</dbReference>
<dbReference type="InterPro" id="IPR020806">
    <property type="entry name" value="PKS_PP-bd"/>
</dbReference>
<dbReference type="Pfam" id="PF00501">
    <property type="entry name" value="AMP-binding"/>
    <property type="match status" value="3"/>
</dbReference>
<dbReference type="EC" id="6.1.1.13" evidence="10"/>
<dbReference type="Proteomes" id="UP000254400">
    <property type="component" value="Unassembled WGS sequence"/>
</dbReference>
<evidence type="ECO:0000313" key="10">
    <source>
        <dbReference type="EMBL" id="SUA69766.1"/>
    </source>
</evidence>
<dbReference type="FunFam" id="3.40.50.980:FF:000001">
    <property type="entry name" value="Non-ribosomal peptide synthetase"/>
    <property type="match status" value="3"/>
</dbReference>
<organism evidence="10 11">
    <name type="scientific">Paenibacillus polymyxa</name>
    <name type="common">Bacillus polymyxa</name>
    <dbReference type="NCBI Taxonomy" id="1406"/>
    <lineage>
        <taxon>Bacteria</taxon>
        <taxon>Bacillati</taxon>
        <taxon>Bacillota</taxon>
        <taxon>Bacilli</taxon>
        <taxon>Bacillales</taxon>
        <taxon>Paenibacillaceae</taxon>
        <taxon>Paenibacillus</taxon>
    </lineage>
</organism>
<dbReference type="GO" id="GO:0017000">
    <property type="term" value="P:antibiotic biosynthetic process"/>
    <property type="evidence" value="ECO:0007669"/>
    <property type="project" value="UniProtKB-KW"/>
</dbReference>
<feature type="domain" description="Carrier" evidence="9">
    <location>
        <begin position="963"/>
        <end position="1038"/>
    </location>
</feature>
<dbReference type="CDD" id="cd19531">
    <property type="entry name" value="LCL_NRPS-like"/>
    <property type="match status" value="2"/>
</dbReference>
<dbReference type="GO" id="GO:0016874">
    <property type="term" value="F:ligase activity"/>
    <property type="evidence" value="ECO:0007669"/>
    <property type="project" value="UniProtKB-KW"/>
</dbReference>
<dbReference type="SUPFAM" id="SSF53474">
    <property type="entry name" value="alpha/beta-Hydrolases"/>
    <property type="match status" value="1"/>
</dbReference>
<keyword evidence="3" id="KW-0596">Phosphopantetheine</keyword>
<dbReference type="NCBIfam" id="NF003417">
    <property type="entry name" value="PRK04813.1"/>
    <property type="match status" value="3"/>
</dbReference>
<evidence type="ECO:0000256" key="2">
    <source>
        <dbReference type="ARBA" id="ARBA00006432"/>
    </source>
</evidence>
<dbReference type="FunFam" id="2.30.38.10:FF:000001">
    <property type="entry name" value="Non-ribosomal peptide synthetase PvdI"/>
    <property type="match status" value="3"/>
</dbReference>
<dbReference type="GeneID" id="93346023"/>
<dbReference type="InterPro" id="IPR025110">
    <property type="entry name" value="AMP-bd_C"/>
</dbReference>
<evidence type="ECO:0000256" key="7">
    <source>
        <dbReference type="ARBA" id="ARBA00023194"/>
    </source>
</evidence>
<dbReference type="Pfam" id="PF00668">
    <property type="entry name" value="Condensation"/>
    <property type="match status" value="3"/>
</dbReference>
<keyword evidence="5 10" id="KW-0436">Ligase</keyword>